<reference evidence="3 4" key="1">
    <citation type="submission" date="2022-06" db="EMBL/GenBank/DDBJ databases">
        <title>Rhizosaccharibacter gen. nov. sp. nov. KSS12, endophytic bacteria isolated from sugarcane.</title>
        <authorList>
            <person name="Pitiwittayakul N."/>
        </authorList>
    </citation>
    <scope>NUCLEOTIDE SEQUENCE [LARGE SCALE GENOMIC DNA]</scope>
    <source>
        <strain evidence="3 4">KSS12</strain>
    </source>
</reference>
<dbReference type="PANTHER" id="PTHR42663">
    <property type="entry name" value="HYDROLASE C777.06C-RELATED-RELATED"/>
    <property type="match status" value="1"/>
</dbReference>
<keyword evidence="4" id="KW-1185">Reference proteome</keyword>
<dbReference type="InterPro" id="IPR001279">
    <property type="entry name" value="Metallo-B-lactamas"/>
</dbReference>
<comment type="caution">
    <text evidence="3">The sequence shown here is derived from an EMBL/GenBank/DDBJ whole genome shotgun (WGS) entry which is preliminary data.</text>
</comment>
<sequence length="261" mass="28833">MRVTMLGSGGSAGVPMLGGRDGRGDWGQCDPREPRNRRTRSSIVIEGDDGRRLLVDTAPDLHAQLIGCGIGRIDALFYTHAHADHVAGLDEVRSLNRVLNRPIQAFGTEPVMAEIAGRFAYAFRPWSPPGFYRPVIEPVVVEAGSVIEAAGLRLELFTQRHGQGTTLGLRTGRFAYCTDVMFLDEAALEVLAGVDTWIVGCFQRAPHPAHAHLDLVLEWRRRIGARRTILTHIGVDLDWDWMQRHLPPDVEPGFDGCVINT</sequence>
<evidence type="ECO:0000313" key="4">
    <source>
        <dbReference type="Proteomes" id="UP001524547"/>
    </source>
</evidence>
<organism evidence="3 4">
    <name type="scientific">Rhizosaccharibacter radicis</name>
    <dbReference type="NCBI Taxonomy" id="2782605"/>
    <lineage>
        <taxon>Bacteria</taxon>
        <taxon>Pseudomonadati</taxon>
        <taxon>Pseudomonadota</taxon>
        <taxon>Alphaproteobacteria</taxon>
        <taxon>Acetobacterales</taxon>
        <taxon>Acetobacteraceae</taxon>
        <taxon>Rhizosaccharibacter</taxon>
    </lineage>
</organism>
<proteinExistence type="predicted"/>
<dbReference type="Pfam" id="PF12706">
    <property type="entry name" value="Lactamase_B_2"/>
    <property type="match status" value="1"/>
</dbReference>
<gene>
    <name evidence="3" type="ORF">NFI88_11500</name>
</gene>
<dbReference type="RefSeq" id="WP_422920199.1">
    <property type="nucleotide sequence ID" value="NZ_JAMZEJ010000006.1"/>
</dbReference>
<dbReference type="Gene3D" id="3.60.15.10">
    <property type="entry name" value="Ribonuclease Z/Hydroxyacylglutathione hydrolase-like"/>
    <property type="match status" value="1"/>
</dbReference>
<dbReference type="EMBL" id="JAMZEJ010000006">
    <property type="protein sequence ID" value="MCQ8241461.1"/>
    <property type="molecule type" value="Genomic_DNA"/>
</dbReference>
<feature type="region of interest" description="Disordered" evidence="1">
    <location>
        <begin position="1"/>
        <end position="38"/>
    </location>
</feature>
<evidence type="ECO:0000256" key="1">
    <source>
        <dbReference type="SAM" id="MobiDB-lite"/>
    </source>
</evidence>
<feature type="domain" description="Metallo-beta-lactamase" evidence="2">
    <location>
        <begin position="39"/>
        <end position="232"/>
    </location>
</feature>
<feature type="compositionally biased region" description="Basic and acidic residues" evidence="1">
    <location>
        <begin position="20"/>
        <end position="36"/>
    </location>
</feature>
<accession>A0ABT1VYQ9</accession>
<dbReference type="SUPFAM" id="SSF56281">
    <property type="entry name" value="Metallo-hydrolase/oxidoreductase"/>
    <property type="match status" value="1"/>
</dbReference>
<dbReference type="PANTHER" id="PTHR42663:SF6">
    <property type="entry name" value="HYDROLASE C777.06C-RELATED"/>
    <property type="match status" value="1"/>
</dbReference>
<dbReference type="InterPro" id="IPR036866">
    <property type="entry name" value="RibonucZ/Hydroxyglut_hydro"/>
</dbReference>
<protein>
    <submittedName>
        <fullName evidence="3">MBL fold metallo-hydrolase</fullName>
    </submittedName>
</protein>
<evidence type="ECO:0000259" key="2">
    <source>
        <dbReference type="SMART" id="SM00849"/>
    </source>
</evidence>
<dbReference type="Proteomes" id="UP001524547">
    <property type="component" value="Unassembled WGS sequence"/>
</dbReference>
<dbReference type="SMART" id="SM00849">
    <property type="entry name" value="Lactamase_B"/>
    <property type="match status" value="1"/>
</dbReference>
<name>A0ABT1VYQ9_9PROT</name>
<evidence type="ECO:0000313" key="3">
    <source>
        <dbReference type="EMBL" id="MCQ8241461.1"/>
    </source>
</evidence>
<dbReference type="CDD" id="cd16279">
    <property type="entry name" value="metallo-hydrolase-like_MBL-fold"/>
    <property type="match status" value="1"/>
</dbReference>